<dbReference type="EMBL" id="AP023174">
    <property type="protein sequence ID" value="BCF90129.1"/>
    <property type="molecule type" value="Genomic_DNA"/>
</dbReference>
<dbReference type="RefSeq" id="WP_180721063.1">
    <property type="nucleotide sequence ID" value="NZ_AP023174.1"/>
</dbReference>
<evidence type="ECO:0000313" key="4">
    <source>
        <dbReference type="EMBL" id="BCF90129.1"/>
    </source>
</evidence>
<protein>
    <submittedName>
        <fullName evidence="4">Nucleoside-diphosphate sugar epimerase</fullName>
    </submittedName>
</protein>
<sequence length="279" mass="30884">MTHIAITGATGFIGRHVLAQGAAQGLDVVAVTRGPAPARQDNVRWVSLDVASPPDNAFDLLGRPDVLIHLAWGGLPNYRARRHFEVELPTHYAFLRQLVEAGLPSLVVAGTCLEYGLRDGALDETHPVAPVTPYGFAKDALRQQLEYLQRDHAFNLAWARLFYMHGDGQAPTSLLSQLRAAVERGDHSFAMSRGDQLRDYLSVTDVARNLVALATSGKNVGTVNVCSGTPRSVRGLVEQWLHDHDWNIQLELGRYPYPDYEPIAFWGTRTKLDRVLETL</sequence>
<dbReference type="Gene3D" id="3.40.50.720">
    <property type="entry name" value="NAD(P)-binding Rossmann-like Domain"/>
    <property type="match status" value="1"/>
</dbReference>
<feature type="domain" description="NAD-dependent epimerase/dehydratase" evidence="3">
    <location>
        <begin position="4"/>
        <end position="226"/>
    </location>
</feature>
<dbReference type="KEGG" id="plad:PPGU16_31960"/>
<dbReference type="PANTHER" id="PTHR43000">
    <property type="entry name" value="DTDP-D-GLUCOSE 4,6-DEHYDRATASE-RELATED"/>
    <property type="match status" value="1"/>
</dbReference>
<dbReference type="Gene3D" id="3.90.25.10">
    <property type="entry name" value="UDP-galactose 4-epimerase, domain 1"/>
    <property type="match status" value="1"/>
</dbReference>
<dbReference type="Proteomes" id="UP000510888">
    <property type="component" value="Chromosome 1"/>
</dbReference>
<evidence type="ECO:0000313" key="5">
    <source>
        <dbReference type="Proteomes" id="UP000510888"/>
    </source>
</evidence>
<keyword evidence="5" id="KW-1185">Reference proteome</keyword>
<organism evidence="4 5">
    <name type="scientific">Paraburkholderia largidicola</name>
    <dbReference type="NCBI Taxonomy" id="3014751"/>
    <lineage>
        <taxon>Bacteria</taxon>
        <taxon>Pseudomonadati</taxon>
        <taxon>Pseudomonadota</taxon>
        <taxon>Betaproteobacteria</taxon>
        <taxon>Burkholderiales</taxon>
        <taxon>Burkholderiaceae</taxon>
        <taxon>Paraburkholderia</taxon>
    </lineage>
</organism>
<dbReference type="SUPFAM" id="SSF51735">
    <property type="entry name" value="NAD(P)-binding Rossmann-fold domains"/>
    <property type="match status" value="1"/>
</dbReference>
<accession>A0A7I8BPA1</accession>
<dbReference type="InterPro" id="IPR036291">
    <property type="entry name" value="NAD(P)-bd_dom_sf"/>
</dbReference>
<proteinExistence type="inferred from homology"/>
<evidence type="ECO:0000259" key="3">
    <source>
        <dbReference type="Pfam" id="PF01370"/>
    </source>
</evidence>
<dbReference type="InterPro" id="IPR001509">
    <property type="entry name" value="Epimerase_deHydtase"/>
</dbReference>
<dbReference type="AlphaFoldDB" id="A0A7I8BPA1"/>
<reference evidence="4 5" key="1">
    <citation type="journal article" date="2020" name="Genes (Basel)">
        <title>Genomic Comparison of Insect Gut Symbionts from Divergent Burkholderia Subclades.</title>
        <authorList>
            <person name="Takeshita K."/>
            <person name="Kikuchi Y."/>
        </authorList>
    </citation>
    <scope>NUCLEOTIDE SEQUENCE [LARGE SCALE GENOMIC DNA]</scope>
    <source>
        <strain evidence="4 5">PGU16</strain>
    </source>
</reference>
<comment type="pathway">
    <text evidence="1">Bacterial outer membrane biogenesis; LPS O-antigen biosynthesis.</text>
</comment>
<evidence type="ECO:0000256" key="2">
    <source>
        <dbReference type="ARBA" id="ARBA00007637"/>
    </source>
</evidence>
<name>A0A7I8BPA1_9BURK</name>
<evidence type="ECO:0000256" key="1">
    <source>
        <dbReference type="ARBA" id="ARBA00005125"/>
    </source>
</evidence>
<comment type="similarity">
    <text evidence="2">Belongs to the NAD(P)-dependent epimerase/dehydratase family.</text>
</comment>
<gene>
    <name evidence="4" type="ORF">PPGU16_31960</name>
</gene>
<dbReference type="Pfam" id="PF01370">
    <property type="entry name" value="Epimerase"/>
    <property type="match status" value="1"/>
</dbReference>